<evidence type="ECO:0000256" key="2">
    <source>
        <dbReference type="ARBA" id="ARBA00022448"/>
    </source>
</evidence>
<dbReference type="Pfam" id="PF13715">
    <property type="entry name" value="CarbopepD_reg_2"/>
    <property type="match status" value="1"/>
</dbReference>
<dbReference type="InterPro" id="IPR039426">
    <property type="entry name" value="TonB-dep_rcpt-like"/>
</dbReference>
<dbReference type="InterPro" id="IPR037066">
    <property type="entry name" value="Plug_dom_sf"/>
</dbReference>
<gene>
    <name evidence="13" type="ORF">GCM10023313_35770</name>
</gene>
<evidence type="ECO:0000256" key="5">
    <source>
        <dbReference type="ARBA" id="ARBA00023077"/>
    </source>
</evidence>
<evidence type="ECO:0000259" key="12">
    <source>
        <dbReference type="Pfam" id="PF07715"/>
    </source>
</evidence>
<dbReference type="SUPFAM" id="SSF49464">
    <property type="entry name" value="Carboxypeptidase regulatory domain-like"/>
    <property type="match status" value="1"/>
</dbReference>
<evidence type="ECO:0000256" key="9">
    <source>
        <dbReference type="RuleBase" id="RU003357"/>
    </source>
</evidence>
<evidence type="ECO:0000256" key="3">
    <source>
        <dbReference type="ARBA" id="ARBA00022452"/>
    </source>
</evidence>
<sequence>MKKLYITLIACLLLYANLAFSQQTKVTGTVKDDHGETLIGVSVQEKGKTTGTQTDVNGVYSLSVSTPNATIVFTYIGYVKQEVSVGNRKSIDVNLKADNSELNEVVVVGYGTQKKVNLSGAVDQISAKALASRPISNVAQGLQGLVPNLNIDFGSGAPGAAANINIRGITSINGGDPLILIDGVPSDAVELNRLNPQDIENLSVIKDASSAAVYGARAAFGVILITTKTGTQDGVSLNYSNNSSFNKPTVMPDKITDPYIYSRLLELSTNNTPWDNVNYSDQYYQFAKERSDNPSIPGVRVNPTDNSLWEYMGNRDWTRYFLSDYTFSQDHALSISGRSPKAQYYLSGNYNRQNGVLKIADDYFDRYSFRSKVNYQVAPWLNLGNNTYLTSTKRENPSNYSISGIYNLFPTDFDKNPDGTWANTEVGRTGARLTEGGKASDKYFSLQTQFNAELALIKNKLKVNGEFTYRRGAENYDEYGLPIDIGFGPNDVRTEGTSYVRKYTGFDDYTVLNLYATYNQKWNKHALSVMGGYNQEYSRSEVNDLTLNNLISSSYPSTGLATAFGGLPTQAIADWALQGLFYRVNYTFDDKYIVEFNGRYDGTSRFPKDKRFGFFPSASVAWRIDQEAFMENLRATVSNFKLRASYGSLGNQLVGNYDYIATLRRTTSNYLINDELPITLAPPRLVSPNYTWEDVSTINLGTDIGLFNNKLNFTFDIYQRDTKGMLVPGQEMPAVLGAASPIENSADLRTRGWEFSAAYQTSFRTSSDPVNFSARLVVSDSRSEITRFDNPSGRLTNYRPHMQLGEIWGLQSDGLFQNQAEIDALDQSAIIPWDALSIVPGWPKYKDIDGNGAIETGLTAGDAKDLSVIGNSSPRYRFGVDLNASWKGFDIRAFFQGVAKRDYYPLDYLYWGFYQQPYAGGYSHLLDFYRPNNDSDVDRGKHSQAYLNAGLANQNLDARYPILQSWLADVNLGTTTGNAKGLAIPQTGYMLNAAYIRFKNLTLGYTLPATLTKKWGMSNVRFYVSGENIYEWSALKKFYDPEAVNVNAAINPASNTNRSGNGYAYPWQRRYSIGLNVNF</sequence>
<dbReference type="Gene3D" id="2.40.170.20">
    <property type="entry name" value="TonB-dependent receptor, beta-barrel domain"/>
    <property type="match status" value="1"/>
</dbReference>
<comment type="caution">
    <text evidence="13">The sequence shown here is derived from an EMBL/GenBank/DDBJ whole genome shotgun (WGS) entry which is preliminary data.</text>
</comment>
<dbReference type="Proteomes" id="UP001501436">
    <property type="component" value="Unassembled WGS sequence"/>
</dbReference>
<dbReference type="SUPFAM" id="SSF56935">
    <property type="entry name" value="Porins"/>
    <property type="match status" value="1"/>
</dbReference>
<dbReference type="Gene3D" id="2.170.130.10">
    <property type="entry name" value="TonB-dependent receptor, plug domain"/>
    <property type="match status" value="1"/>
</dbReference>
<dbReference type="NCBIfam" id="TIGR04057">
    <property type="entry name" value="SusC_RagA_signa"/>
    <property type="match status" value="1"/>
</dbReference>
<evidence type="ECO:0000313" key="13">
    <source>
        <dbReference type="EMBL" id="GAA4928012.1"/>
    </source>
</evidence>
<keyword evidence="10" id="KW-0732">Signal</keyword>
<dbReference type="InterPro" id="IPR023996">
    <property type="entry name" value="TonB-dep_OMP_SusC/RagA"/>
</dbReference>
<dbReference type="PROSITE" id="PS52016">
    <property type="entry name" value="TONB_DEPENDENT_REC_3"/>
    <property type="match status" value="1"/>
</dbReference>
<feature type="signal peptide" evidence="10">
    <location>
        <begin position="1"/>
        <end position="21"/>
    </location>
</feature>
<keyword evidence="3 8" id="KW-1134">Transmembrane beta strand</keyword>
<evidence type="ECO:0000256" key="1">
    <source>
        <dbReference type="ARBA" id="ARBA00004571"/>
    </source>
</evidence>
<evidence type="ECO:0000256" key="8">
    <source>
        <dbReference type="PROSITE-ProRule" id="PRU01360"/>
    </source>
</evidence>
<evidence type="ECO:0000256" key="10">
    <source>
        <dbReference type="SAM" id="SignalP"/>
    </source>
</evidence>
<dbReference type="NCBIfam" id="TIGR04056">
    <property type="entry name" value="OMP_RagA_SusC"/>
    <property type="match status" value="1"/>
</dbReference>
<keyword evidence="4 8" id="KW-0812">Transmembrane</keyword>
<keyword evidence="14" id="KW-1185">Reference proteome</keyword>
<feature type="domain" description="TonB-dependent receptor plug" evidence="12">
    <location>
        <begin position="115"/>
        <end position="222"/>
    </location>
</feature>
<dbReference type="EMBL" id="BAABJI010000004">
    <property type="protein sequence ID" value="GAA4928012.1"/>
    <property type="molecule type" value="Genomic_DNA"/>
</dbReference>
<comment type="subcellular location">
    <subcellularLocation>
        <location evidence="1 8">Cell outer membrane</location>
        <topology evidence="1 8">Multi-pass membrane protein</topology>
    </subcellularLocation>
</comment>
<reference evidence="14" key="1">
    <citation type="journal article" date="2019" name="Int. J. Syst. Evol. Microbiol.">
        <title>The Global Catalogue of Microorganisms (GCM) 10K type strain sequencing project: providing services to taxonomists for standard genome sequencing and annotation.</title>
        <authorList>
            <consortium name="The Broad Institute Genomics Platform"/>
            <consortium name="The Broad Institute Genome Sequencing Center for Infectious Disease"/>
            <person name="Wu L."/>
            <person name="Ma J."/>
        </authorList>
    </citation>
    <scope>NUCLEOTIDE SEQUENCE [LARGE SCALE GENOMIC DNA]</scope>
    <source>
        <strain evidence="14">JCM 18283</strain>
    </source>
</reference>
<keyword evidence="13" id="KW-0675">Receptor</keyword>
<accession>A0ABP9G4J6</accession>
<dbReference type="InterPro" id="IPR000531">
    <property type="entry name" value="Beta-barrel_TonB"/>
</dbReference>
<comment type="similarity">
    <text evidence="8 9">Belongs to the TonB-dependent receptor family.</text>
</comment>
<feature type="chain" id="PRO_5046258241" evidence="10">
    <location>
        <begin position="22"/>
        <end position="1079"/>
    </location>
</feature>
<evidence type="ECO:0000256" key="7">
    <source>
        <dbReference type="ARBA" id="ARBA00023237"/>
    </source>
</evidence>
<protein>
    <submittedName>
        <fullName evidence="13">TonB-dependent receptor</fullName>
    </submittedName>
</protein>
<evidence type="ECO:0000256" key="6">
    <source>
        <dbReference type="ARBA" id="ARBA00023136"/>
    </source>
</evidence>
<evidence type="ECO:0000259" key="11">
    <source>
        <dbReference type="Pfam" id="PF00593"/>
    </source>
</evidence>
<feature type="domain" description="TonB-dependent receptor-like beta-barrel" evidence="11">
    <location>
        <begin position="401"/>
        <end position="807"/>
    </location>
</feature>
<dbReference type="InterPro" id="IPR008969">
    <property type="entry name" value="CarboxyPept-like_regulatory"/>
</dbReference>
<dbReference type="RefSeq" id="WP_345333469.1">
    <property type="nucleotide sequence ID" value="NZ_BAABJI010000004.1"/>
</dbReference>
<keyword evidence="7 8" id="KW-0998">Cell outer membrane</keyword>
<dbReference type="Pfam" id="PF07715">
    <property type="entry name" value="Plug"/>
    <property type="match status" value="1"/>
</dbReference>
<name>A0ABP9G4J6_9SPHI</name>
<dbReference type="InterPro" id="IPR036942">
    <property type="entry name" value="Beta-barrel_TonB_sf"/>
</dbReference>
<keyword evidence="6 8" id="KW-0472">Membrane</keyword>
<organism evidence="13 14">
    <name type="scientific">Mucilaginibacter defluvii</name>
    <dbReference type="NCBI Taxonomy" id="1196019"/>
    <lineage>
        <taxon>Bacteria</taxon>
        <taxon>Pseudomonadati</taxon>
        <taxon>Bacteroidota</taxon>
        <taxon>Sphingobacteriia</taxon>
        <taxon>Sphingobacteriales</taxon>
        <taxon>Sphingobacteriaceae</taxon>
        <taxon>Mucilaginibacter</taxon>
    </lineage>
</organism>
<dbReference type="InterPro" id="IPR023997">
    <property type="entry name" value="TonB-dep_OMP_SusC/RagA_CS"/>
</dbReference>
<evidence type="ECO:0000256" key="4">
    <source>
        <dbReference type="ARBA" id="ARBA00022692"/>
    </source>
</evidence>
<keyword evidence="2 8" id="KW-0813">Transport</keyword>
<dbReference type="Pfam" id="PF00593">
    <property type="entry name" value="TonB_dep_Rec_b-barrel"/>
    <property type="match status" value="1"/>
</dbReference>
<dbReference type="Gene3D" id="2.60.40.1120">
    <property type="entry name" value="Carboxypeptidase-like, regulatory domain"/>
    <property type="match status" value="1"/>
</dbReference>
<proteinExistence type="inferred from homology"/>
<keyword evidence="5 9" id="KW-0798">TonB box</keyword>
<dbReference type="InterPro" id="IPR012910">
    <property type="entry name" value="Plug_dom"/>
</dbReference>
<evidence type="ECO:0000313" key="14">
    <source>
        <dbReference type="Proteomes" id="UP001501436"/>
    </source>
</evidence>